<sequence>MTPLSSKPSSSNLPKDLPPELWKLILSYIEPDYEQAIPIDKAIARRQFLSVESFVPPDPRDSLANVGRHSIGRLRLVCRGLAEVGAPFQFTQLVVRFSQKGLRRLDNISRCPHLARLVKRFTYMVPYFFEEGLDDFDQIRDDLRQEGLKNFNKLREKADDQQEIVDQRLDVHVLKRAIANFTSLQLVQLLRWTEHEDRIVLDYLKRHEEARRAVNLDWTLACSHAGQTVGIALLNARKTEPNRFILPFASPSSAQFLRQSKPNSVWTLAEKLTCLTLHFDDADDLEGKLQDLSELFHAIFTKAAKMKAVHIGFPPQRPLTLPLEKIFHHVKWDDLIAFGVQGWELEESEIIGLLERHKDRLKGVRLRDVHLKDGSAWKEVLSFMRDEMRMLQWVSLRRIGYTAYYTSAQFQQHPGAEVPPFLSDSEDDSDDESEDDEPIPGPSTLVDSDDDSNFDEDSDDEHEPHANDMDFPSFSPDTPASASWCNCSGDDHLGSAEELGDTDIVVSNTKRKHWERWVLRRCPEHGER</sequence>
<protein>
    <recommendedName>
        <fullName evidence="4">F-box domain-containing protein</fullName>
    </recommendedName>
</protein>
<dbReference type="Proteomes" id="UP001305779">
    <property type="component" value="Unassembled WGS sequence"/>
</dbReference>
<evidence type="ECO:0000313" key="2">
    <source>
        <dbReference type="EMBL" id="KAK4508249.1"/>
    </source>
</evidence>
<proteinExistence type="predicted"/>
<feature type="compositionally biased region" description="Acidic residues" evidence="1">
    <location>
        <begin position="424"/>
        <end position="438"/>
    </location>
</feature>
<feature type="compositionally biased region" description="Acidic residues" evidence="1">
    <location>
        <begin position="447"/>
        <end position="461"/>
    </location>
</feature>
<organism evidence="2 3">
    <name type="scientific">Zasmidium cellare</name>
    <name type="common">Wine cellar mold</name>
    <name type="synonym">Racodium cellare</name>
    <dbReference type="NCBI Taxonomy" id="395010"/>
    <lineage>
        <taxon>Eukaryota</taxon>
        <taxon>Fungi</taxon>
        <taxon>Dikarya</taxon>
        <taxon>Ascomycota</taxon>
        <taxon>Pezizomycotina</taxon>
        <taxon>Dothideomycetes</taxon>
        <taxon>Dothideomycetidae</taxon>
        <taxon>Mycosphaerellales</taxon>
        <taxon>Mycosphaerellaceae</taxon>
        <taxon>Zasmidium</taxon>
    </lineage>
</organism>
<evidence type="ECO:0000313" key="3">
    <source>
        <dbReference type="Proteomes" id="UP001305779"/>
    </source>
</evidence>
<evidence type="ECO:0000256" key="1">
    <source>
        <dbReference type="SAM" id="MobiDB-lite"/>
    </source>
</evidence>
<name>A0ABR0F2S5_ZASCE</name>
<gene>
    <name evidence="2" type="ORF">PRZ48_001987</name>
</gene>
<evidence type="ECO:0008006" key="4">
    <source>
        <dbReference type="Google" id="ProtNLM"/>
    </source>
</evidence>
<accession>A0ABR0F2S5</accession>
<keyword evidence="3" id="KW-1185">Reference proteome</keyword>
<comment type="caution">
    <text evidence="2">The sequence shown here is derived from an EMBL/GenBank/DDBJ whole genome shotgun (WGS) entry which is preliminary data.</text>
</comment>
<reference evidence="2 3" key="1">
    <citation type="journal article" date="2023" name="G3 (Bethesda)">
        <title>A chromosome-level genome assembly of Zasmidium syzygii isolated from banana leaves.</title>
        <authorList>
            <person name="van Westerhoven A.C."/>
            <person name="Mehrabi R."/>
            <person name="Talebi R."/>
            <person name="Steentjes M.B.F."/>
            <person name="Corcolon B."/>
            <person name="Chong P.A."/>
            <person name="Kema G.H.J."/>
            <person name="Seidl M.F."/>
        </authorList>
    </citation>
    <scope>NUCLEOTIDE SEQUENCE [LARGE SCALE GENOMIC DNA]</scope>
    <source>
        <strain evidence="2 3">P124</strain>
    </source>
</reference>
<dbReference type="EMBL" id="JAXOVC010000001">
    <property type="protein sequence ID" value="KAK4508249.1"/>
    <property type="molecule type" value="Genomic_DNA"/>
</dbReference>
<feature type="region of interest" description="Disordered" evidence="1">
    <location>
        <begin position="415"/>
        <end position="496"/>
    </location>
</feature>
<feature type="compositionally biased region" description="Polar residues" evidence="1">
    <location>
        <begin position="475"/>
        <end position="486"/>
    </location>
</feature>